<sequence length="136" mass="14425">MMDRIPGFVALFLLLVLGVDSQMVCYLCNNCESNGLGAVVCGHPSSGGGSGVGPTLPTSPRPTSATTTTASPQVTWYPPLSSTVTPWGRSTGYVCYRIQRYVPSTQNHHHQSSMVGVTISEGLSEQSPDDVFSFTP</sequence>
<protein>
    <submittedName>
        <fullName evidence="3">Uncharacterized protein</fullName>
    </submittedName>
</protein>
<accession>A0A182M360</accession>
<organism evidence="3 4">
    <name type="scientific">Anopheles culicifacies</name>
    <dbReference type="NCBI Taxonomy" id="139723"/>
    <lineage>
        <taxon>Eukaryota</taxon>
        <taxon>Metazoa</taxon>
        <taxon>Ecdysozoa</taxon>
        <taxon>Arthropoda</taxon>
        <taxon>Hexapoda</taxon>
        <taxon>Insecta</taxon>
        <taxon>Pterygota</taxon>
        <taxon>Neoptera</taxon>
        <taxon>Endopterygota</taxon>
        <taxon>Diptera</taxon>
        <taxon>Nematocera</taxon>
        <taxon>Culicoidea</taxon>
        <taxon>Culicidae</taxon>
        <taxon>Anophelinae</taxon>
        <taxon>Anopheles</taxon>
        <taxon>culicifacies species complex</taxon>
    </lineage>
</organism>
<evidence type="ECO:0000313" key="4">
    <source>
        <dbReference type="Proteomes" id="UP000075883"/>
    </source>
</evidence>
<dbReference type="EnsemblMetazoa" id="ACUA008302-RA">
    <property type="protein sequence ID" value="ACUA008302-PA"/>
    <property type="gene ID" value="ACUA008302"/>
</dbReference>
<name>A0A182M360_9DIPT</name>
<feature type="compositionally biased region" description="Low complexity" evidence="1">
    <location>
        <begin position="53"/>
        <end position="72"/>
    </location>
</feature>
<feature type="chain" id="PRO_5008127806" evidence="2">
    <location>
        <begin position="22"/>
        <end position="136"/>
    </location>
</feature>
<dbReference type="Proteomes" id="UP000075883">
    <property type="component" value="Unassembled WGS sequence"/>
</dbReference>
<proteinExistence type="predicted"/>
<keyword evidence="4" id="KW-1185">Reference proteome</keyword>
<evidence type="ECO:0000256" key="1">
    <source>
        <dbReference type="SAM" id="MobiDB-lite"/>
    </source>
</evidence>
<keyword evidence="2" id="KW-0732">Signal</keyword>
<evidence type="ECO:0000256" key="2">
    <source>
        <dbReference type="SAM" id="SignalP"/>
    </source>
</evidence>
<feature type="signal peptide" evidence="2">
    <location>
        <begin position="1"/>
        <end position="21"/>
    </location>
</feature>
<dbReference type="AlphaFoldDB" id="A0A182M360"/>
<reference evidence="4" key="1">
    <citation type="submission" date="2013-09" db="EMBL/GenBank/DDBJ databases">
        <title>The Genome Sequence of Anopheles culicifacies species A.</title>
        <authorList>
            <consortium name="The Broad Institute Genomics Platform"/>
            <person name="Neafsey D.E."/>
            <person name="Besansky N."/>
            <person name="Howell P."/>
            <person name="Walton C."/>
            <person name="Young S.K."/>
            <person name="Zeng Q."/>
            <person name="Gargeya S."/>
            <person name="Fitzgerald M."/>
            <person name="Haas B."/>
            <person name="Abouelleil A."/>
            <person name="Allen A.W."/>
            <person name="Alvarado L."/>
            <person name="Arachchi H.M."/>
            <person name="Berlin A.M."/>
            <person name="Chapman S.B."/>
            <person name="Gainer-Dewar J."/>
            <person name="Goldberg J."/>
            <person name="Griggs A."/>
            <person name="Gujja S."/>
            <person name="Hansen M."/>
            <person name="Howarth C."/>
            <person name="Imamovic A."/>
            <person name="Ireland A."/>
            <person name="Larimer J."/>
            <person name="McCowan C."/>
            <person name="Murphy C."/>
            <person name="Pearson M."/>
            <person name="Poon T.W."/>
            <person name="Priest M."/>
            <person name="Roberts A."/>
            <person name="Saif S."/>
            <person name="Shea T."/>
            <person name="Sisk P."/>
            <person name="Sykes S."/>
            <person name="Wortman J."/>
            <person name="Nusbaum C."/>
            <person name="Birren B."/>
        </authorList>
    </citation>
    <scope>NUCLEOTIDE SEQUENCE [LARGE SCALE GENOMIC DNA]</scope>
    <source>
        <strain evidence="4">A-37</strain>
    </source>
</reference>
<feature type="region of interest" description="Disordered" evidence="1">
    <location>
        <begin position="49"/>
        <end position="72"/>
    </location>
</feature>
<dbReference type="EMBL" id="AXCM01001596">
    <property type="status" value="NOT_ANNOTATED_CDS"/>
    <property type="molecule type" value="Genomic_DNA"/>
</dbReference>
<dbReference type="VEuPathDB" id="VectorBase:ACUA008302"/>
<reference evidence="3" key="2">
    <citation type="submission" date="2020-05" db="UniProtKB">
        <authorList>
            <consortium name="EnsemblMetazoa"/>
        </authorList>
    </citation>
    <scope>IDENTIFICATION</scope>
    <source>
        <strain evidence="3">A-37</strain>
    </source>
</reference>
<evidence type="ECO:0000313" key="3">
    <source>
        <dbReference type="EnsemblMetazoa" id="ACUA008302-PA"/>
    </source>
</evidence>